<dbReference type="SUPFAM" id="SSF56601">
    <property type="entry name" value="beta-lactamase/transpeptidase-like"/>
    <property type="match status" value="1"/>
</dbReference>
<dbReference type="GO" id="GO:0009002">
    <property type="term" value="F:serine-type D-Ala-D-Ala carboxypeptidase activity"/>
    <property type="evidence" value="ECO:0007669"/>
    <property type="project" value="UniProtKB-EC"/>
</dbReference>
<dbReference type="Proteomes" id="UP000556084">
    <property type="component" value="Unassembled WGS sequence"/>
</dbReference>
<sequence length="405" mass="43468">MTIRTVRRAVVAAVVAATATAALTTTASADPAHGNGSHAATEAAMEAQVKNAGVPGILGQVQDKNGTWNASAGVADLQSRRPRLPQDRFRVGSISKAFTSVVLLQLEAEGKLRLDDTVEHHLPGVVQGHGHDGNKITVRQLLNHTSGVFNYTEDPTVHAWISTGFPEHRYDTHTPKELVAAAMRHQPSFAPGQGWHYSNTNYILAGMIVEKVTGHPYASEIDRRVLRPLGLRSTTLPGSSVRMPSPHGRAYSKLFSEAPDAKIYDVTELNPSWGWAAGEIISTTGDLNRFYRALLRGDLLPRHQQQELLTTVPTGDAIPGGRYGLGVMAVKLSCDKTVWMHSGGIHGSTSLATSTADGRHTSAFNFNDDWAADLDGLVQAEYCGTAKPPAGSRTPSPVEALAELR</sequence>
<feature type="signal peptide" evidence="1">
    <location>
        <begin position="1"/>
        <end position="29"/>
    </location>
</feature>
<proteinExistence type="predicted"/>
<evidence type="ECO:0000313" key="3">
    <source>
        <dbReference type="EMBL" id="MBB4893418.1"/>
    </source>
</evidence>
<keyword evidence="3" id="KW-0378">Hydrolase</keyword>
<reference evidence="3 4" key="1">
    <citation type="submission" date="2020-08" db="EMBL/GenBank/DDBJ databases">
        <title>Genomic Encyclopedia of Type Strains, Phase III (KMG-III): the genomes of soil and plant-associated and newly described type strains.</title>
        <authorList>
            <person name="Whitman W."/>
        </authorList>
    </citation>
    <scope>NUCLEOTIDE SEQUENCE [LARGE SCALE GENOMIC DNA]</scope>
    <source>
        <strain evidence="3 4">CECT 3266</strain>
    </source>
</reference>
<dbReference type="InterPro" id="IPR012338">
    <property type="entry name" value="Beta-lactam/transpept-like"/>
</dbReference>
<evidence type="ECO:0000259" key="2">
    <source>
        <dbReference type="Pfam" id="PF00144"/>
    </source>
</evidence>
<keyword evidence="3" id="KW-0645">Protease</keyword>
<dbReference type="InterPro" id="IPR050491">
    <property type="entry name" value="AmpC-like"/>
</dbReference>
<dbReference type="Gene3D" id="3.40.710.10">
    <property type="entry name" value="DD-peptidase/beta-lactamase superfamily"/>
    <property type="match status" value="1"/>
</dbReference>
<dbReference type="Pfam" id="PF00144">
    <property type="entry name" value="Beta-lactamase"/>
    <property type="match status" value="1"/>
</dbReference>
<evidence type="ECO:0000256" key="1">
    <source>
        <dbReference type="SAM" id="SignalP"/>
    </source>
</evidence>
<feature type="domain" description="Beta-lactamase-related" evidence="2">
    <location>
        <begin position="43"/>
        <end position="348"/>
    </location>
</feature>
<comment type="caution">
    <text evidence="3">The sequence shown here is derived from an EMBL/GenBank/DDBJ whole genome shotgun (WGS) entry which is preliminary data.</text>
</comment>
<keyword evidence="4" id="KW-1185">Reference proteome</keyword>
<dbReference type="PANTHER" id="PTHR46825:SF7">
    <property type="entry name" value="D-ALANYL-D-ALANINE CARBOXYPEPTIDASE"/>
    <property type="match status" value="1"/>
</dbReference>
<protein>
    <submittedName>
        <fullName evidence="3">D-alanyl-D-alanine carboxypeptidase</fullName>
        <ecNumber evidence="3">3.4.16.4</ecNumber>
    </submittedName>
</protein>
<dbReference type="EC" id="3.4.16.4" evidence="3"/>
<keyword evidence="3" id="KW-0121">Carboxypeptidase</keyword>
<dbReference type="EMBL" id="JACHJH010000003">
    <property type="protein sequence ID" value="MBB4893418.1"/>
    <property type="molecule type" value="Genomic_DNA"/>
</dbReference>
<keyword evidence="1" id="KW-0732">Signal</keyword>
<dbReference type="InterPro" id="IPR001466">
    <property type="entry name" value="Beta-lactam-related"/>
</dbReference>
<feature type="chain" id="PRO_5031431989" evidence="1">
    <location>
        <begin position="30"/>
        <end position="405"/>
    </location>
</feature>
<evidence type="ECO:0000313" key="4">
    <source>
        <dbReference type="Proteomes" id="UP000556084"/>
    </source>
</evidence>
<dbReference type="PANTHER" id="PTHR46825">
    <property type="entry name" value="D-ALANYL-D-ALANINE-CARBOXYPEPTIDASE/ENDOPEPTIDASE AMPH"/>
    <property type="match status" value="1"/>
</dbReference>
<accession>A0A7W7PLH2</accession>
<gene>
    <name evidence="3" type="ORF">FHS39_002449</name>
</gene>
<dbReference type="RefSeq" id="WP_184349271.1">
    <property type="nucleotide sequence ID" value="NZ_JACHJH010000003.1"/>
</dbReference>
<name>A0A7W7PLH2_9ACTN</name>
<dbReference type="AlphaFoldDB" id="A0A7W7PLH2"/>
<organism evidence="3 4">
    <name type="scientific">Streptomyces olivoverticillatus</name>
    <dbReference type="NCBI Taxonomy" id="66427"/>
    <lineage>
        <taxon>Bacteria</taxon>
        <taxon>Bacillati</taxon>
        <taxon>Actinomycetota</taxon>
        <taxon>Actinomycetes</taxon>
        <taxon>Kitasatosporales</taxon>
        <taxon>Streptomycetaceae</taxon>
        <taxon>Streptomyces</taxon>
    </lineage>
</organism>